<evidence type="ECO:0000313" key="2">
    <source>
        <dbReference type="EMBL" id="SKB92740.1"/>
    </source>
</evidence>
<reference evidence="3" key="1">
    <citation type="submission" date="2017-02" db="EMBL/GenBank/DDBJ databases">
        <authorList>
            <person name="Varghese N."/>
            <person name="Submissions S."/>
        </authorList>
    </citation>
    <scope>NUCLEOTIDE SEQUENCE [LARGE SCALE GENOMIC DNA]</scope>
    <source>
        <strain evidence="3">DSM 22270</strain>
    </source>
</reference>
<keyword evidence="1" id="KW-0812">Transmembrane</keyword>
<keyword evidence="3" id="KW-1185">Reference proteome</keyword>
<dbReference type="RefSeq" id="WP_170916652.1">
    <property type="nucleotide sequence ID" value="NZ_FUZA01000003.1"/>
</dbReference>
<dbReference type="EMBL" id="FUZA01000003">
    <property type="protein sequence ID" value="SKB92740.1"/>
    <property type="molecule type" value="Genomic_DNA"/>
</dbReference>
<dbReference type="AlphaFoldDB" id="A0A1T5F9E2"/>
<proteinExistence type="predicted"/>
<sequence>MKRFNQLMALRWFIYLPVIFPLCVFLGAFKGIFETTGKVFKRILLDIELI</sequence>
<gene>
    <name evidence="2" type="ORF">SAMN05660293_02907</name>
</gene>
<keyword evidence="1" id="KW-0472">Membrane</keyword>
<feature type="transmembrane region" description="Helical" evidence="1">
    <location>
        <begin position="12"/>
        <end position="33"/>
    </location>
</feature>
<accession>A0A1T5F9E2</accession>
<protein>
    <submittedName>
        <fullName evidence="2">Uncharacterized protein</fullName>
    </submittedName>
</protein>
<dbReference type="STRING" id="651661.SAMN05660293_02907"/>
<evidence type="ECO:0000256" key="1">
    <source>
        <dbReference type="SAM" id="Phobius"/>
    </source>
</evidence>
<keyword evidence="1" id="KW-1133">Transmembrane helix</keyword>
<evidence type="ECO:0000313" key="3">
    <source>
        <dbReference type="Proteomes" id="UP000190897"/>
    </source>
</evidence>
<name>A0A1T5F9E2_9BACT</name>
<organism evidence="2 3">
    <name type="scientific">Dyadobacter psychrophilus</name>
    <dbReference type="NCBI Taxonomy" id="651661"/>
    <lineage>
        <taxon>Bacteria</taxon>
        <taxon>Pseudomonadati</taxon>
        <taxon>Bacteroidota</taxon>
        <taxon>Cytophagia</taxon>
        <taxon>Cytophagales</taxon>
        <taxon>Spirosomataceae</taxon>
        <taxon>Dyadobacter</taxon>
    </lineage>
</organism>
<dbReference type="Proteomes" id="UP000190897">
    <property type="component" value="Unassembled WGS sequence"/>
</dbReference>